<dbReference type="Pfam" id="PF00293">
    <property type="entry name" value="NUDIX"/>
    <property type="match status" value="1"/>
</dbReference>
<sequence length="128" mass="14029">MSRRFAVTQKAVLLGPEPERRLLLLENEDGVWELPGGQLRVGEQPVPGLKRAVRETTGIDAAVDDPVLSTAWEIDEGGAFATIYRAHSPTESVTLAGDHVRAVWLAPEEAVERELNSSQKDAIERAVF</sequence>
<dbReference type="PANTHER" id="PTHR43736">
    <property type="entry name" value="ADP-RIBOSE PYROPHOSPHATASE"/>
    <property type="match status" value="1"/>
</dbReference>
<evidence type="ECO:0000313" key="2">
    <source>
        <dbReference type="EMBL" id="MFD1526348.1"/>
    </source>
</evidence>
<dbReference type="PROSITE" id="PS51462">
    <property type="entry name" value="NUDIX"/>
    <property type="match status" value="1"/>
</dbReference>
<accession>A0ABD6B633</accession>
<name>A0ABD6B633_9EURY</name>
<dbReference type="PANTHER" id="PTHR43736:SF1">
    <property type="entry name" value="DIHYDRONEOPTERIN TRIPHOSPHATE DIPHOSPHATASE"/>
    <property type="match status" value="1"/>
</dbReference>
<dbReference type="InterPro" id="IPR015797">
    <property type="entry name" value="NUDIX_hydrolase-like_dom_sf"/>
</dbReference>
<dbReference type="SUPFAM" id="SSF55811">
    <property type="entry name" value="Nudix"/>
    <property type="match status" value="1"/>
</dbReference>
<reference evidence="2 3" key="1">
    <citation type="journal article" date="2019" name="Int. J. Syst. Evol. Microbiol.">
        <title>The Global Catalogue of Microorganisms (GCM) 10K type strain sequencing project: providing services to taxonomists for standard genome sequencing and annotation.</title>
        <authorList>
            <consortium name="The Broad Institute Genomics Platform"/>
            <consortium name="The Broad Institute Genome Sequencing Center for Infectious Disease"/>
            <person name="Wu L."/>
            <person name="Ma J."/>
        </authorList>
    </citation>
    <scope>NUCLEOTIDE SEQUENCE [LARGE SCALE GENOMIC DNA]</scope>
    <source>
        <strain evidence="2 3">CGMCC 1.12285</strain>
    </source>
</reference>
<evidence type="ECO:0000313" key="3">
    <source>
        <dbReference type="Proteomes" id="UP001597111"/>
    </source>
</evidence>
<dbReference type="EMBL" id="JBHUDH010000090">
    <property type="protein sequence ID" value="MFD1526348.1"/>
    <property type="molecule type" value="Genomic_DNA"/>
</dbReference>
<proteinExistence type="predicted"/>
<feature type="domain" description="Nudix hydrolase" evidence="1">
    <location>
        <begin position="2"/>
        <end position="128"/>
    </location>
</feature>
<gene>
    <name evidence="2" type="ORF">ACFR9S_08540</name>
</gene>
<protein>
    <submittedName>
        <fullName evidence="2">NUDIX domain-containing protein</fullName>
    </submittedName>
</protein>
<keyword evidence="3" id="KW-1185">Reference proteome</keyword>
<dbReference type="RefSeq" id="WP_379732227.1">
    <property type="nucleotide sequence ID" value="NZ_JBHSWZ010000238.1"/>
</dbReference>
<dbReference type="Gene3D" id="3.90.79.10">
    <property type="entry name" value="Nucleoside Triphosphate Pyrophosphohydrolase"/>
    <property type="match status" value="1"/>
</dbReference>
<organism evidence="2 3">
    <name type="scientific">Halolamina salina</name>
    <dbReference type="NCBI Taxonomy" id="1220023"/>
    <lineage>
        <taxon>Archaea</taxon>
        <taxon>Methanobacteriati</taxon>
        <taxon>Methanobacteriota</taxon>
        <taxon>Stenosarchaea group</taxon>
        <taxon>Halobacteria</taxon>
        <taxon>Halobacteriales</taxon>
        <taxon>Haloferacaceae</taxon>
    </lineage>
</organism>
<evidence type="ECO:0000259" key="1">
    <source>
        <dbReference type="PROSITE" id="PS51462"/>
    </source>
</evidence>
<dbReference type="AlphaFoldDB" id="A0ABD6B633"/>
<dbReference type="Proteomes" id="UP001597111">
    <property type="component" value="Unassembled WGS sequence"/>
</dbReference>
<dbReference type="InterPro" id="IPR000086">
    <property type="entry name" value="NUDIX_hydrolase_dom"/>
</dbReference>
<comment type="caution">
    <text evidence="2">The sequence shown here is derived from an EMBL/GenBank/DDBJ whole genome shotgun (WGS) entry which is preliminary data.</text>
</comment>